<protein>
    <submittedName>
        <fullName evidence="1">Uncharacterized protein</fullName>
    </submittedName>
</protein>
<organism evidence="1 2">
    <name type="scientific">Oedothorax gibbosus</name>
    <dbReference type="NCBI Taxonomy" id="931172"/>
    <lineage>
        <taxon>Eukaryota</taxon>
        <taxon>Metazoa</taxon>
        <taxon>Ecdysozoa</taxon>
        <taxon>Arthropoda</taxon>
        <taxon>Chelicerata</taxon>
        <taxon>Arachnida</taxon>
        <taxon>Araneae</taxon>
        <taxon>Araneomorphae</taxon>
        <taxon>Entelegynae</taxon>
        <taxon>Araneoidea</taxon>
        <taxon>Linyphiidae</taxon>
        <taxon>Erigoninae</taxon>
        <taxon>Oedothorax</taxon>
    </lineage>
</organism>
<dbReference type="EMBL" id="JAFNEN010000011">
    <property type="protein sequence ID" value="KAG8200951.1"/>
    <property type="molecule type" value="Genomic_DNA"/>
</dbReference>
<reference evidence="1 2" key="1">
    <citation type="journal article" date="2022" name="Nat. Ecol. Evol.">
        <title>A masculinizing supergene underlies an exaggerated male reproductive morph in a spider.</title>
        <authorList>
            <person name="Hendrickx F."/>
            <person name="De Corte Z."/>
            <person name="Sonet G."/>
            <person name="Van Belleghem S.M."/>
            <person name="Kostlbacher S."/>
            <person name="Vangestel C."/>
        </authorList>
    </citation>
    <scope>NUCLEOTIDE SEQUENCE [LARGE SCALE GENOMIC DNA]</scope>
    <source>
        <strain evidence="1">W744_W776</strain>
    </source>
</reference>
<sequence length="125" mass="14041">MIFTCTSDLYGNSMTANRNHNKSSQVLVLRAVPKWVRRVANAAFLRTQVPKSAKPISLRNSRLRSQERGRALIGSFGSRGPADLTRAGSWNGIFFFLRSCRSGVALGFGGSGEWRRGMYHEWMFL</sequence>
<keyword evidence="2" id="KW-1185">Reference proteome</keyword>
<gene>
    <name evidence="1" type="ORF">JTE90_020589</name>
</gene>
<name>A0AAV6VZH0_9ARAC</name>
<dbReference type="AlphaFoldDB" id="A0AAV6VZH0"/>
<evidence type="ECO:0000313" key="2">
    <source>
        <dbReference type="Proteomes" id="UP000827092"/>
    </source>
</evidence>
<accession>A0AAV6VZH0</accession>
<dbReference type="Proteomes" id="UP000827092">
    <property type="component" value="Unassembled WGS sequence"/>
</dbReference>
<comment type="caution">
    <text evidence="1">The sequence shown here is derived from an EMBL/GenBank/DDBJ whole genome shotgun (WGS) entry which is preliminary data.</text>
</comment>
<evidence type="ECO:0000313" key="1">
    <source>
        <dbReference type="EMBL" id="KAG8200951.1"/>
    </source>
</evidence>
<proteinExistence type="predicted"/>